<dbReference type="EMBL" id="CP114976">
    <property type="protein sequence ID" value="WBE25965.1"/>
    <property type="molecule type" value="Genomic_DNA"/>
</dbReference>
<dbReference type="SUPFAM" id="SSF56112">
    <property type="entry name" value="Protein kinase-like (PK-like)"/>
    <property type="match status" value="1"/>
</dbReference>
<keyword evidence="2" id="KW-1185">Reference proteome</keyword>
<dbReference type="KEGG" id="dce:O6P33_03760"/>
<protein>
    <submittedName>
        <fullName evidence="1">InaA protein</fullName>
    </submittedName>
</protein>
<dbReference type="Proteomes" id="UP001212189">
    <property type="component" value="Chromosome"/>
</dbReference>
<proteinExistence type="predicted"/>
<dbReference type="Pfam" id="PF06293">
    <property type="entry name" value="Kdo"/>
    <property type="match status" value="1"/>
</dbReference>
<accession>A0AAE9VPJ4</accession>
<dbReference type="InterPro" id="IPR027023">
    <property type="entry name" value="Put_LipoPS_kinase_InaA"/>
</dbReference>
<dbReference type="InterPro" id="IPR011009">
    <property type="entry name" value="Kinase-like_dom_sf"/>
</dbReference>
<dbReference type="AlphaFoldDB" id="A0AAE9VPJ4"/>
<sequence>METAQNFSNATLNDWWARTGEWVEEPNQRRGGASGVQLLAPSTAQQPWLYSKRQVGHRFFSLRYPCGRPTVLREKNAMQALERLGLKVPTLVFYGAEKQGKDWYALLVTEALKDFISLEEWYSQLALQPVDSAVVSEVLQAVANALTTMHKAGWQHSCCYAKHIFIKTKPAQSPEVAFLDLEKARRRWPAQGAALHDIKQLGRHRGAMPDSDWQLFLQFYCNQNPKLRTKLA</sequence>
<dbReference type="RefSeq" id="WP_269818910.1">
    <property type="nucleotide sequence ID" value="NZ_CP114976.1"/>
</dbReference>
<evidence type="ECO:0000313" key="1">
    <source>
        <dbReference type="EMBL" id="WBE25965.1"/>
    </source>
</evidence>
<organism evidence="1 2">
    <name type="scientific">Denitrificimonas caeni</name>
    <dbReference type="NCBI Taxonomy" id="521720"/>
    <lineage>
        <taxon>Bacteria</taxon>
        <taxon>Pseudomonadati</taxon>
        <taxon>Pseudomonadota</taxon>
        <taxon>Gammaproteobacteria</taxon>
        <taxon>Pseudomonadales</taxon>
        <taxon>Pseudomonadaceae</taxon>
        <taxon>Denitrificimonas</taxon>
    </lineage>
</organism>
<dbReference type="PIRSF" id="PIRSF026326">
    <property type="entry name" value="InaA"/>
    <property type="match status" value="1"/>
</dbReference>
<gene>
    <name evidence="1" type="ORF">O6P33_03760</name>
</gene>
<name>A0AAE9VPJ4_9GAMM</name>
<reference evidence="1 2" key="1">
    <citation type="submission" date="2022-12" db="EMBL/GenBank/DDBJ databases">
        <title>Coexistence and Characterization of a Novel Tigecycline Resistance gene tet(X) variant and blaNDM-1 in a Pseudomonas caeni Isolate of Chicken Origin.</title>
        <authorList>
            <person name="Lu X."/>
            <person name="Zhang L."/>
            <person name="Li R."/>
            <person name="Wang Z."/>
        </authorList>
    </citation>
    <scope>NUCLEOTIDE SEQUENCE [LARGE SCALE GENOMIC DNA]</scope>
    <source>
        <strain evidence="1 2">CE14</strain>
    </source>
</reference>
<evidence type="ECO:0000313" key="2">
    <source>
        <dbReference type="Proteomes" id="UP001212189"/>
    </source>
</evidence>